<reference evidence="3" key="2">
    <citation type="journal article" date="2017" name="J. Anim. Genet.">
        <title>Multiple reference genome sequences of hot pepper reveal the massive evolution of plant disease resistance genes by retroduplication.</title>
        <authorList>
            <person name="Kim S."/>
            <person name="Park J."/>
            <person name="Yeom S.-I."/>
            <person name="Kim Y.-M."/>
            <person name="Seo E."/>
            <person name="Kim K.-T."/>
            <person name="Kim M.-S."/>
            <person name="Lee J.M."/>
            <person name="Cheong K."/>
            <person name="Shin H.-S."/>
            <person name="Kim S.-B."/>
            <person name="Han K."/>
            <person name="Lee J."/>
            <person name="Park M."/>
            <person name="Lee H.-A."/>
            <person name="Lee H.-Y."/>
            <person name="Lee Y."/>
            <person name="Oh S."/>
            <person name="Lee J.H."/>
            <person name="Choi E."/>
            <person name="Choi E."/>
            <person name="Lee S.E."/>
            <person name="Jeon J."/>
            <person name="Kim H."/>
            <person name="Choi G."/>
            <person name="Song H."/>
            <person name="Lee J."/>
            <person name="Lee S.-C."/>
            <person name="Kwon J.-K."/>
            <person name="Lee H.-Y."/>
            <person name="Koo N."/>
            <person name="Hong Y."/>
            <person name="Kim R.W."/>
            <person name="Kang W.-H."/>
            <person name="Huh J.H."/>
            <person name="Kang B.-C."/>
            <person name="Yang T.-J."/>
            <person name="Lee Y.-H."/>
            <person name="Bennetzen J.L."/>
            <person name="Choi D."/>
        </authorList>
    </citation>
    <scope>NUCLEOTIDE SEQUENCE [LARGE SCALE GENOMIC DNA]</scope>
    <source>
        <strain evidence="3">cv. PBC81</strain>
    </source>
</reference>
<evidence type="ECO:0000313" key="2">
    <source>
        <dbReference type="EMBL" id="PHT38900.1"/>
    </source>
</evidence>
<keyword evidence="3" id="KW-1185">Reference proteome</keyword>
<reference evidence="2 3" key="1">
    <citation type="journal article" date="2017" name="Genome Biol.">
        <title>New reference genome sequences of hot pepper reveal the massive evolution of plant disease-resistance genes by retroduplication.</title>
        <authorList>
            <person name="Kim S."/>
            <person name="Park J."/>
            <person name="Yeom S.I."/>
            <person name="Kim Y.M."/>
            <person name="Seo E."/>
            <person name="Kim K.T."/>
            <person name="Kim M.S."/>
            <person name="Lee J.M."/>
            <person name="Cheong K."/>
            <person name="Shin H.S."/>
            <person name="Kim S.B."/>
            <person name="Han K."/>
            <person name="Lee J."/>
            <person name="Park M."/>
            <person name="Lee H.A."/>
            <person name="Lee H.Y."/>
            <person name="Lee Y."/>
            <person name="Oh S."/>
            <person name="Lee J.H."/>
            <person name="Choi E."/>
            <person name="Choi E."/>
            <person name="Lee S.E."/>
            <person name="Jeon J."/>
            <person name="Kim H."/>
            <person name="Choi G."/>
            <person name="Song H."/>
            <person name="Lee J."/>
            <person name="Lee S.C."/>
            <person name="Kwon J.K."/>
            <person name="Lee H.Y."/>
            <person name="Koo N."/>
            <person name="Hong Y."/>
            <person name="Kim R.W."/>
            <person name="Kang W.H."/>
            <person name="Huh J.H."/>
            <person name="Kang B.C."/>
            <person name="Yang T.J."/>
            <person name="Lee Y.H."/>
            <person name="Bennetzen J.L."/>
            <person name="Choi D."/>
        </authorList>
    </citation>
    <scope>NUCLEOTIDE SEQUENCE [LARGE SCALE GENOMIC DNA]</scope>
    <source>
        <strain evidence="3">cv. PBC81</strain>
    </source>
</reference>
<dbReference type="OrthoDB" id="1244201at2759"/>
<dbReference type="InterPro" id="IPR006527">
    <property type="entry name" value="F-box-assoc_dom_typ1"/>
</dbReference>
<dbReference type="Proteomes" id="UP000224567">
    <property type="component" value="Unassembled WGS sequence"/>
</dbReference>
<evidence type="ECO:0000313" key="3">
    <source>
        <dbReference type="Proteomes" id="UP000224567"/>
    </source>
</evidence>
<sequence>MSIATMMKGIVCICNGDSIALWNPANEQAFELPRHHRSEFMVTSIGLAWIDNQIVVIKIYLGDDVLATKSRWISLGNDTKIGIANEDGACDTIIDDMPYWMGETRRDSCIKFDVETNRFREIRLPRTIQREEIEENETGERETGTVDIKVEEGTSHFRSRTSWRNASLPVYEEASREQLNLLLLFGLISLEVRDLFSFHDVQYILKDCSLNSLRNDPVTKALDLYYPMYNPQQKVCVVGSVNGLICISIKDLVLWNPSMRLFRHLADSGLRVSGDCSVVYGFGYDDYKVVGVLFMHGFLILEDHVVVKICSLKSNSWSSMDDIPVVVRLTKPCKFVNGKLHWAGVLSWANNIYGSFRKDWNIVSIDLADEKRGEVEQARYGEGGFCLNLEVLGSDLSVLCNCIINYIESRTDVWVMREYGVKESWTKMYTIKNRDDVISLFFPQILCISNKGDILLVLGSTMMVRNPEDEPVRYPKVTNFGSCDAVNIYVESLVCAPLFGTHRARIKAAEDE</sequence>
<dbReference type="AlphaFoldDB" id="A0A2G2W0Y9"/>
<comment type="caution">
    <text evidence="2">The sequence shown here is derived from an EMBL/GenBank/DDBJ whole genome shotgun (WGS) entry which is preliminary data.</text>
</comment>
<protein>
    <recommendedName>
        <fullName evidence="1">F-box associated beta-propeller type 1 domain-containing protein</fullName>
    </recommendedName>
</protein>
<dbReference type="PANTHER" id="PTHR31672">
    <property type="entry name" value="BNACNNG10540D PROTEIN"/>
    <property type="match status" value="1"/>
</dbReference>
<evidence type="ECO:0000259" key="1">
    <source>
        <dbReference type="Pfam" id="PF07734"/>
    </source>
</evidence>
<dbReference type="PANTHER" id="PTHR31672:SF13">
    <property type="entry name" value="F-BOX PROTEIN CPR30-LIKE"/>
    <property type="match status" value="1"/>
</dbReference>
<dbReference type="EMBL" id="MLFT02000009">
    <property type="protein sequence ID" value="PHT38900.1"/>
    <property type="molecule type" value="Genomic_DNA"/>
</dbReference>
<dbReference type="InterPro" id="IPR050796">
    <property type="entry name" value="SCF_F-box_component"/>
</dbReference>
<accession>A0A2G2W0Y9</accession>
<gene>
    <name evidence="2" type="ORF">CQW23_22473</name>
</gene>
<organism evidence="2 3">
    <name type="scientific">Capsicum baccatum</name>
    <name type="common">Peruvian pepper</name>
    <dbReference type="NCBI Taxonomy" id="33114"/>
    <lineage>
        <taxon>Eukaryota</taxon>
        <taxon>Viridiplantae</taxon>
        <taxon>Streptophyta</taxon>
        <taxon>Embryophyta</taxon>
        <taxon>Tracheophyta</taxon>
        <taxon>Spermatophyta</taxon>
        <taxon>Magnoliopsida</taxon>
        <taxon>eudicotyledons</taxon>
        <taxon>Gunneridae</taxon>
        <taxon>Pentapetalae</taxon>
        <taxon>asterids</taxon>
        <taxon>lamiids</taxon>
        <taxon>Solanales</taxon>
        <taxon>Solanaceae</taxon>
        <taxon>Solanoideae</taxon>
        <taxon>Capsiceae</taxon>
        <taxon>Capsicum</taxon>
    </lineage>
</organism>
<feature type="domain" description="F-box associated beta-propeller type 1" evidence="1">
    <location>
        <begin position="214"/>
        <end position="454"/>
    </location>
</feature>
<dbReference type="NCBIfam" id="TIGR01640">
    <property type="entry name" value="F_box_assoc_1"/>
    <property type="match status" value="1"/>
</dbReference>
<dbReference type="InterPro" id="IPR017451">
    <property type="entry name" value="F-box-assoc_interact_dom"/>
</dbReference>
<dbReference type="Pfam" id="PF07734">
    <property type="entry name" value="FBA_1"/>
    <property type="match status" value="1"/>
</dbReference>
<proteinExistence type="predicted"/>
<name>A0A2G2W0Y9_CAPBA</name>